<dbReference type="Proteomes" id="UP000515512">
    <property type="component" value="Chromosome"/>
</dbReference>
<protein>
    <submittedName>
        <fullName evidence="3">Uncharacterized protein</fullName>
    </submittedName>
</protein>
<evidence type="ECO:0000313" key="4">
    <source>
        <dbReference type="Proteomes" id="UP000515512"/>
    </source>
</evidence>
<organism evidence="3 4">
    <name type="scientific">Nocardia huaxiensis</name>
    <dbReference type="NCBI Taxonomy" id="2755382"/>
    <lineage>
        <taxon>Bacteria</taxon>
        <taxon>Bacillati</taxon>
        <taxon>Actinomycetota</taxon>
        <taxon>Actinomycetes</taxon>
        <taxon>Mycobacteriales</taxon>
        <taxon>Nocardiaceae</taxon>
        <taxon>Nocardia</taxon>
    </lineage>
</organism>
<proteinExistence type="predicted"/>
<feature type="region of interest" description="Disordered" evidence="1">
    <location>
        <begin position="1"/>
        <end position="21"/>
    </location>
</feature>
<feature type="transmembrane region" description="Helical" evidence="2">
    <location>
        <begin position="55"/>
        <end position="77"/>
    </location>
</feature>
<sequence>MTPSPRTEAPGTTPANPTAHPPKWKFYLLTLLGLYPMLTALVMLTAPLLNPLPTPLRLACILPIAVAAMVWLITPFLTRRFAGWLSH</sequence>
<accession>A0A7D6ZF74</accession>
<keyword evidence="2" id="KW-1133">Transmembrane helix</keyword>
<gene>
    <name evidence="3" type="ORF">H0264_24315</name>
</gene>
<dbReference type="RefSeq" id="WP_181579686.1">
    <property type="nucleotide sequence ID" value="NZ_CP059399.1"/>
</dbReference>
<keyword evidence="4" id="KW-1185">Reference proteome</keyword>
<dbReference type="KEGG" id="nhu:H0264_24315"/>
<feature type="transmembrane region" description="Helical" evidence="2">
    <location>
        <begin position="26"/>
        <end position="49"/>
    </location>
</feature>
<evidence type="ECO:0000313" key="3">
    <source>
        <dbReference type="EMBL" id="QLY28480.1"/>
    </source>
</evidence>
<name>A0A7D6ZF74_9NOCA</name>
<dbReference type="EMBL" id="CP059399">
    <property type="protein sequence ID" value="QLY28480.1"/>
    <property type="molecule type" value="Genomic_DNA"/>
</dbReference>
<keyword evidence="2" id="KW-0812">Transmembrane</keyword>
<dbReference type="AlphaFoldDB" id="A0A7D6ZF74"/>
<keyword evidence="2" id="KW-0472">Membrane</keyword>
<reference evidence="3 4" key="1">
    <citation type="submission" date="2020-07" db="EMBL/GenBank/DDBJ databases">
        <authorList>
            <person name="Zhuang K."/>
            <person name="Ran Y."/>
        </authorList>
    </citation>
    <scope>NUCLEOTIDE SEQUENCE [LARGE SCALE GENOMIC DNA]</scope>
    <source>
        <strain evidence="3 4">WCH-YHL-001</strain>
    </source>
</reference>
<evidence type="ECO:0000256" key="1">
    <source>
        <dbReference type="SAM" id="MobiDB-lite"/>
    </source>
</evidence>
<evidence type="ECO:0000256" key="2">
    <source>
        <dbReference type="SAM" id="Phobius"/>
    </source>
</evidence>